<dbReference type="CDD" id="cd10434">
    <property type="entry name" value="GIY-YIG_UvrC_Cho"/>
    <property type="match status" value="1"/>
</dbReference>
<keyword evidence="2" id="KW-0540">Nuclease</keyword>
<dbReference type="InterPro" id="IPR013520">
    <property type="entry name" value="Ribonucl_H"/>
</dbReference>
<keyword evidence="3" id="KW-1185">Reference proteome</keyword>
<feature type="domain" description="GIY-YIG" evidence="1">
    <location>
        <begin position="196"/>
        <end position="272"/>
    </location>
</feature>
<dbReference type="Proteomes" id="UP001337305">
    <property type="component" value="Unassembled WGS sequence"/>
</dbReference>
<keyword evidence="2" id="KW-0378">Hydrolase</keyword>
<dbReference type="SUPFAM" id="SSF53098">
    <property type="entry name" value="Ribonuclease H-like"/>
    <property type="match status" value="1"/>
</dbReference>
<dbReference type="Pfam" id="PF01541">
    <property type="entry name" value="GIY-YIG"/>
    <property type="match status" value="1"/>
</dbReference>
<dbReference type="Pfam" id="PF00929">
    <property type="entry name" value="RNase_T"/>
    <property type="match status" value="1"/>
</dbReference>
<protein>
    <submittedName>
        <fullName evidence="2">Exonuclease domain-containing protein</fullName>
    </submittedName>
</protein>
<dbReference type="Gene3D" id="3.30.420.10">
    <property type="entry name" value="Ribonuclease H-like superfamily/Ribonuclease H"/>
    <property type="match status" value="1"/>
</dbReference>
<evidence type="ECO:0000313" key="3">
    <source>
        <dbReference type="Proteomes" id="UP001337305"/>
    </source>
</evidence>
<evidence type="ECO:0000259" key="1">
    <source>
        <dbReference type="PROSITE" id="PS50164"/>
    </source>
</evidence>
<gene>
    <name evidence="2" type="ORF">N1F79_17970</name>
</gene>
<dbReference type="SUPFAM" id="SSF82771">
    <property type="entry name" value="GIY-YIG endonuclease"/>
    <property type="match status" value="1"/>
</dbReference>
<dbReference type="RefSeq" id="WP_303307328.1">
    <property type="nucleotide sequence ID" value="NZ_JAODOP010000004.1"/>
</dbReference>
<dbReference type="PANTHER" id="PTHR30231">
    <property type="entry name" value="DNA POLYMERASE III SUBUNIT EPSILON"/>
    <property type="match status" value="1"/>
</dbReference>
<dbReference type="InterPro" id="IPR036397">
    <property type="entry name" value="RNaseH_sf"/>
</dbReference>
<dbReference type="SMART" id="SM00479">
    <property type="entry name" value="EXOIII"/>
    <property type="match status" value="1"/>
</dbReference>
<evidence type="ECO:0000313" key="2">
    <source>
        <dbReference type="EMBL" id="MEF3835025.1"/>
    </source>
</evidence>
<dbReference type="PROSITE" id="PS50164">
    <property type="entry name" value="GIY_YIG"/>
    <property type="match status" value="1"/>
</dbReference>
<comment type="caution">
    <text evidence="2">The sequence shown here is derived from an EMBL/GenBank/DDBJ whole genome shotgun (WGS) entry which is preliminary data.</text>
</comment>
<dbReference type="NCBIfam" id="TIGR00573">
    <property type="entry name" value="dnaq"/>
    <property type="match status" value="1"/>
</dbReference>
<organism evidence="2 3">
    <name type="scientific">Flavivirga spongiicola</name>
    <dbReference type="NCBI Taxonomy" id="421621"/>
    <lineage>
        <taxon>Bacteria</taxon>
        <taxon>Pseudomonadati</taxon>
        <taxon>Bacteroidota</taxon>
        <taxon>Flavobacteriia</taxon>
        <taxon>Flavobacteriales</taxon>
        <taxon>Flavobacteriaceae</taxon>
        <taxon>Flavivirga</taxon>
    </lineage>
</organism>
<sequence length="453" mass="51670">MYAIVDIETTGLGARGNKITEISIFVHDGTKVINEFTTLVNPEVPISYGITRLTGITDDMVRKAPKFHEIAKDVLEYTQDCIFVAHSVNFDFNVIKHELQELGSEYKRKKLCTVRLSRKLMPGQRSYSLGNLCTTLGIKINGRHRARGDAEATVILFEKLLALDNDDVFDSFLNKRSRQATLPPLLPKKVIDELPNKTGVYYFKDVNGKVIYVGKAIDIKQRVLSHLYSKANKELKLCNDTANITYQLTGNEFVALLQESDDIKRLYPKYNHAQKRNNLSYGIGTYQDRQGVIHVIYNSLKVLKNPILKFYNKRDCIAFLEALCEKHELCPRYCNLQNITGGCFHYQIKKCRGVCRNTEDIQSYNKRVQKALELLLNKNSYVIKEAGRKANEVALILIKNGTYQGFGYTSKSIKNDSLIEVEKAIQLKQDNADIQRILNSYLNKGTNTINYLN</sequence>
<dbReference type="CDD" id="cd06127">
    <property type="entry name" value="DEDDh"/>
    <property type="match status" value="1"/>
</dbReference>
<reference evidence="2 3" key="1">
    <citation type="submission" date="2022-09" db="EMBL/GenBank/DDBJ databases">
        <title>Genome sequencing of Flavivirga sp. MEBiC05379.</title>
        <authorList>
            <person name="Oh H.-M."/>
            <person name="Kwon K.K."/>
            <person name="Park M.J."/>
            <person name="Yang S.-H."/>
        </authorList>
    </citation>
    <scope>NUCLEOTIDE SEQUENCE [LARGE SCALE GENOMIC DNA]</scope>
    <source>
        <strain evidence="2 3">MEBiC05379</strain>
    </source>
</reference>
<dbReference type="InterPro" id="IPR012337">
    <property type="entry name" value="RNaseH-like_sf"/>
</dbReference>
<name>A0ABU7XWC6_9FLAO</name>
<accession>A0ABU7XWC6</accession>
<dbReference type="InterPro" id="IPR047296">
    <property type="entry name" value="GIY-YIG_UvrC_Cho"/>
</dbReference>
<dbReference type="GO" id="GO:0004527">
    <property type="term" value="F:exonuclease activity"/>
    <property type="evidence" value="ECO:0007669"/>
    <property type="project" value="UniProtKB-KW"/>
</dbReference>
<dbReference type="SMART" id="SM00465">
    <property type="entry name" value="GIYc"/>
    <property type="match status" value="1"/>
</dbReference>
<dbReference type="InterPro" id="IPR000305">
    <property type="entry name" value="GIY-YIG_endonuc"/>
</dbReference>
<dbReference type="InterPro" id="IPR035901">
    <property type="entry name" value="GIY-YIG_endonuc_sf"/>
</dbReference>
<dbReference type="InterPro" id="IPR006054">
    <property type="entry name" value="DnaQ"/>
</dbReference>
<dbReference type="PANTHER" id="PTHR30231:SF41">
    <property type="entry name" value="DNA POLYMERASE III SUBUNIT EPSILON"/>
    <property type="match status" value="1"/>
</dbReference>
<dbReference type="EMBL" id="JAODOP010000004">
    <property type="protein sequence ID" value="MEF3835025.1"/>
    <property type="molecule type" value="Genomic_DNA"/>
</dbReference>
<keyword evidence="2" id="KW-0269">Exonuclease</keyword>
<dbReference type="Gene3D" id="3.40.1440.10">
    <property type="entry name" value="GIY-YIG endonuclease"/>
    <property type="match status" value="1"/>
</dbReference>
<proteinExistence type="predicted"/>